<organism evidence="4 5">
    <name type="scientific">Myotis brandtii</name>
    <name type="common">Brandt's bat</name>
    <dbReference type="NCBI Taxonomy" id="109478"/>
    <lineage>
        <taxon>Eukaryota</taxon>
        <taxon>Metazoa</taxon>
        <taxon>Chordata</taxon>
        <taxon>Craniata</taxon>
        <taxon>Vertebrata</taxon>
        <taxon>Euteleostomi</taxon>
        <taxon>Mammalia</taxon>
        <taxon>Eutheria</taxon>
        <taxon>Laurasiatheria</taxon>
        <taxon>Chiroptera</taxon>
        <taxon>Yangochiroptera</taxon>
        <taxon>Vespertilionidae</taxon>
        <taxon>Myotis</taxon>
    </lineage>
</organism>
<sequence>MPNRTPCLCLCYDVLGILTCYPKCSGSPASSTCGARTSGAGGPPAGPPKQHYRFPQPQRVFGTYFRVGFYGARFGDLDEQEFVYKEPSITKLAEISHRLEARPGGGGWMGHKAALGWGGGCTCAAREFYTERFGEDVVEIVKDSNPVDKTKLDSQKAYIQITYVEPHFDTYELKDRVTYFDRNYGLRTFLFCTPFTPDGRAHGELHEQHKRKTLLSTDHAFPYIKTRIRVCHREETVLTPVEVAIEDMQKKTRELAFATEQDPPDAKMLQMVLQGSVGPTVNQARPGPLEVAQVFLAEIPEDPKLFRHHNKLRLCFKDFCKKCEDALRKNKALIGPDQKEYHRELERNYARLREALQPLLTQRLPQLLAPTTASLRNSLNRASFRKADL</sequence>
<dbReference type="PANTHER" id="PTHR23317">
    <property type="entry name" value="DEDICATOR OF CYTOKINESIS DOCK"/>
    <property type="match status" value="1"/>
</dbReference>
<feature type="signal peptide" evidence="2">
    <location>
        <begin position="1"/>
        <end position="26"/>
    </location>
</feature>
<keyword evidence="2" id="KW-0732">Signal</keyword>
<dbReference type="Proteomes" id="UP000052978">
    <property type="component" value="Unassembled WGS sequence"/>
</dbReference>
<gene>
    <name evidence="4" type="ORF">D623_10003874</name>
</gene>
<dbReference type="InterPro" id="IPR026791">
    <property type="entry name" value="DOCK"/>
</dbReference>
<comment type="similarity">
    <text evidence="1">Belongs to the DOCK family.</text>
</comment>
<feature type="chain" id="PRO_5004554106" evidence="2">
    <location>
        <begin position="27"/>
        <end position="389"/>
    </location>
</feature>
<dbReference type="InterPro" id="IPR046773">
    <property type="entry name" value="DOCKER_Lobe_C"/>
</dbReference>
<dbReference type="Pfam" id="PF20421">
    <property type="entry name" value="DHR-2_Lobe_C"/>
    <property type="match status" value="1"/>
</dbReference>
<feature type="domain" description="DOCKER" evidence="3">
    <location>
        <begin position="1"/>
        <end position="365"/>
    </location>
</feature>
<evidence type="ECO:0000313" key="4">
    <source>
        <dbReference type="EMBL" id="EPQ04695.1"/>
    </source>
</evidence>
<keyword evidence="5" id="KW-1185">Reference proteome</keyword>
<dbReference type="GO" id="GO:0005829">
    <property type="term" value="C:cytosol"/>
    <property type="evidence" value="ECO:0007669"/>
    <property type="project" value="TreeGrafter"/>
</dbReference>
<evidence type="ECO:0000259" key="3">
    <source>
        <dbReference type="PROSITE" id="PS51651"/>
    </source>
</evidence>
<dbReference type="GO" id="GO:0007264">
    <property type="term" value="P:small GTPase-mediated signal transduction"/>
    <property type="evidence" value="ECO:0007669"/>
    <property type="project" value="InterPro"/>
</dbReference>
<dbReference type="PROSITE" id="PS51651">
    <property type="entry name" value="DOCKER"/>
    <property type="match status" value="1"/>
</dbReference>
<dbReference type="PANTHER" id="PTHR23317:SF65">
    <property type="entry name" value="DEDICATOR OF CYTOKINESIS PROTEIN 6"/>
    <property type="match status" value="1"/>
</dbReference>
<dbReference type="FunFam" id="1.20.58.740:FF:000002">
    <property type="entry name" value="Dedicator of cytokinesis protein 7"/>
    <property type="match status" value="1"/>
</dbReference>
<proteinExistence type="inferred from homology"/>
<dbReference type="InterPro" id="IPR027357">
    <property type="entry name" value="DOCKER_dom"/>
</dbReference>
<evidence type="ECO:0000256" key="1">
    <source>
        <dbReference type="PROSITE-ProRule" id="PRU00984"/>
    </source>
</evidence>
<dbReference type="GO" id="GO:0005085">
    <property type="term" value="F:guanyl-nucleotide exchange factor activity"/>
    <property type="evidence" value="ECO:0007669"/>
    <property type="project" value="InterPro"/>
</dbReference>
<dbReference type="InterPro" id="IPR043162">
    <property type="entry name" value="DOCK_C_lobe_C"/>
</dbReference>
<evidence type="ECO:0000256" key="2">
    <source>
        <dbReference type="SAM" id="SignalP"/>
    </source>
</evidence>
<protein>
    <submittedName>
        <fullName evidence="4">Dedicator of cytokinesis protein 6</fullName>
    </submittedName>
</protein>
<accession>S7MMD9</accession>
<dbReference type="EMBL" id="KE161628">
    <property type="protein sequence ID" value="EPQ04695.1"/>
    <property type="molecule type" value="Genomic_DNA"/>
</dbReference>
<dbReference type="Gene3D" id="1.20.58.740">
    <property type="match status" value="1"/>
</dbReference>
<dbReference type="AlphaFoldDB" id="S7MMD9"/>
<evidence type="ECO:0000313" key="5">
    <source>
        <dbReference type="Proteomes" id="UP000052978"/>
    </source>
</evidence>
<name>S7MMD9_MYOBR</name>
<dbReference type="Pfam" id="PF20422">
    <property type="entry name" value="DHR-2_Lobe_B"/>
    <property type="match status" value="1"/>
</dbReference>
<dbReference type="InterPro" id="IPR046770">
    <property type="entry name" value="DOCKER_Lobe_B"/>
</dbReference>
<reference evidence="4 5" key="1">
    <citation type="journal article" date="2013" name="Nat. Commun.">
        <title>Genome analysis reveals insights into physiology and longevity of the Brandt's bat Myotis brandtii.</title>
        <authorList>
            <person name="Seim I."/>
            <person name="Fang X."/>
            <person name="Xiong Z."/>
            <person name="Lobanov A.V."/>
            <person name="Huang Z."/>
            <person name="Ma S."/>
            <person name="Feng Y."/>
            <person name="Turanov A.A."/>
            <person name="Zhu Y."/>
            <person name="Lenz T.L."/>
            <person name="Gerashchenko M.V."/>
            <person name="Fan D."/>
            <person name="Hee Yim S."/>
            <person name="Yao X."/>
            <person name="Jordan D."/>
            <person name="Xiong Y."/>
            <person name="Ma Y."/>
            <person name="Lyapunov A.N."/>
            <person name="Chen G."/>
            <person name="Kulakova O.I."/>
            <person name="Sun Y."/>
            <person name="Lee S.G."/>
            <person name="Bronson R.T."/>
            <person name="Moskalev A.A."/>
            <person name="Sunyaev S.R."/>
            <person name="Zhang G."/>
            <person name="Krogh A."/>
            <person name="Wang J."/>
            <person name="Gladyshev V.N."/>
        </authorList>
    </citation>
    <scope>NUCLEOTIDE SEQUENCE [LARGE SCALE GENOMIC DNA]</scope>
</reference>